<evidence type="ECO:0000256" key="1">
    <source>
        <dbReference type="SAM" id="Phobius"/>
    </source>
</evidence>
<feature type="transmembrane region" description="Helical" evidence="1">
    <location>
        <begin position="12"/>
        <end position="31"/>
    </location>
</feature>
<sequence length="498" mass="54712">METSKKKNQSFILMFLALFVMVAICISVVPYSTAYAATTESISLNAKVFVSLSGTTEKSYSITLPDTLFYVVETTGSKDTYLTVEGLSSGTLTDDDSGSGLNACIGFRGENKNITIKLRGYSASITGNTTLQIRKQQAAMFGFQYPSGKSKTKDSGDINTAPDLEKPASVLQSMYNIKKYNSSTTSGSTMSNNDERSIPTYNSEVLFFSGHGYYSDDGSGNKTYGFGVSFPSGGFRINQILDMSNTKIAVWAACYSANQNNAYNSSMVHKSVEKGAKAAIGWVDATGVSSSKKFTDAFFKALSEGKTVAEAAKKGKSKVFWPWDSVRKYTLVGNGNTVINTAKATRNAQVLLDVELKDEFLQRIQTGNWTQVFDSNDQIRYYKTINDCLTNDFYEVDFDSNQEIVSVTHSGTYIYDEPILSDVMSSTISNNKCTQLDNVDSDELIKYESHRVYVSFGTEIVPVLIEYNTLGDSSGRVYLDTVCTNLNDGTLIDYEDIC</sequence>
<evidence type="ECO:0000313" key="2">
    <source>
        <dbReference type="EMBL" id="HIS36735.1"/>
    </source>
</evidence>
<reference evidence="2" key="1">
    <citation type="submission" date="2020-10" db="EMBL/GenBank/DDBJ databases">
        <authorList>
            <person name="Gilroy R."/>
        </authorList>
    </citation>
    <scope>NUCLEOTIDE SEQUENCE</scope>
    <source>
        <strain evidence="2">6276</strain>
    </source>
</reference>
<name>A0A9D1F064_9BACT</name>
<keyword evidence="1" id="KW-1133">Transmembrane helix</keyword>
<accession>A0A9D1F064</accession>
<dbReference type="Proteomes" id="UP000823928">
    <property type="component" value="Unassembled WGS sequence"/>
</dbReference>
<comment type="caution">
    <text evidence="2">The sequence shown here is derived from an EMBL/GenBank/DDBJ whole genome shotgun (WGS) entry which is preliminary data.</text>
</comment>
<dbReference type="AlphaFoldDB" id="A0A9D1F064"/>
<gene>
    <name evidence="2" type="ORF">IAC10_08930</name>
</gene>
<organism evidence="2 3">
    <name type="scientific">Candidatus Scatousia excrementigallinarum</name>
    <dbReference type="NCBI Taxonomy" id="2840935"/>
    <lineage>
        <taxon>Bacteria</taxon>
        <taxon>Candidatus Scatousia</taxon>
    </lineage>
</organism>
<evidence type="ECO:0000313" key="3">
    <source>
        <dbReference type="Proteomes" id="UP000823928"/>
    </source>
</evidence>
<dbReference type="EMBL" id="DVIU01000177">
    <property type="protein sequence ID" value="HIS36735.1"/>
    <property type="molecule type" value="Genomic_DNA"/>
</dbReference>
<proteinExistence type="predicted"/>
<protein>
    <submittedName>
        <fullName evidence="2">CHAT domain-containing protein</fullName>
    </submittedName>
</protein>
<keyword evidence="1" id="KW-0472">Membrane</keyword>
<reference evidence="2" key="2">
    <citation type="journal article" date="2021" name="PeerJ">
        <title>Extensive microbial diversity within the chicken gut microbiome revealed by metagenomics and culture.</title>
        <authorList>
            <person name="Gilroy R."/>
            <person name="Ravi A."/>
            <person name="Getino M."/>
            <person name="Pursley I."/>
            <person name="Horton D.L."/>
            <person name="Alikhan N.F."/>
            <person name="Baker D."/>
            <person name="Gharbi K."/>
            <person name="Hall N."/>
            <person name="Watson M."/>
            <person name="Adriaenssens E.M."/>
            <person name="Foster-Nyarko E."/>
            <person name="Jarju S."/>
            <person name="Secka A."/>
            <person name="Antonio M."/>
            <person name="Oren A."/>
            <person name="Chaudhuri R.R."/>
            <person name="La Ragione R."/>
            <person name="Hildebrand F."/>
            <person name="Pallen M.J."/>
        </authorList>
    </citation>
    <scope>NUCLEOTIDE SEQUENCE</scope>
    <source>
        <strain evidence="2">6276</strain>
    </source>
</reference>
<keyword evidence="1" id="KW-0812">Transmembrane</keyword>